<proteinExistence type="predicted"/>
<dbReference type="AlphaFoldDB" id="A0A365H167"/>
<evidence type="ECO:0000313" key="1">
    <source>
        <dbReference type="EMBL" id="RAY12832.1"/>
    </source>
</evidence>
<gene>
    <name evidence="1" type="ORF">DPM19_22700</name>
</gene>
<organism evidence="1 2">
    <name type="scientific">Actinomadura craniellae</name>
    <dbReference type="NCBI Taxonomy" id="2231787"/>
    <lineage>
        <taxon>Bacteria</taxon>
        <taxon>Bacillati</taxon>
        <taxon>Actinomycetota</taxon>
        <taxon>Actinomycetes</taxon>
        <taxon>Streptosporangiales</taxon>
        <taxon>Thermomonosporaceae</taxon>
        <taxon>Actinomadura</taxon>
    </lineage>
</organism>
<comment type="caution">
    <text evidence="1">The sequence shown here is derived from an EMBL/GenBank/DDBJ whole genome shotgun (WGS) entry which is preliminary data.</text>
</comment>
<dbReference type="EMBL" id="QLYX01000011">
    <property type="protein sequence ID" value="RAY12832.1"/>
    <property type="molecule type" value="Genomic_DNA"/>
</dbReference>
<accession>A0A365H167</accession>
<dbReference type="Proteomes" id="UP000251891">
    <property type="component" value="Unassembled WGS sequence"/>
</dbReference>
<sequence length="153" mass="17247">MVSKDLAELLRSFPDDELLLIPDDVDAEARNNMTAYGFDPARFDLVPVAHALSTVGERLRERFADAPGPVTFYAWYDEQAGQLRCSVASAQPAELPFRGLFRPVDRPEEVLDRMAADRHPGFVIWDGLRNATEIPDEPVEYRFPVFAVQVKTP</sequence>
<dbReference type="OrthoDB" id="3531612at2"/>
<reference evidence="1 2" key="1">
    <citation type="submission" date="2018-06" db="EMBL/GenBank/DDBJ databases">
        <title>Actinomadura craniellae sp. nov. isolated from marine sponge Craniella sp.</title>
        <authorList>
            <person name="Li L."/>
            <person name="Xu Q.H."/>
            <person name="Lin H.W."/>
            <person name="Lu Y.H."/>
        </authorList>
    </citation>
    <scope>NUCLEOTIDE SEQUENCE [LARGE SCALE GENOMIC DNA]</scope>
    <source>
        <strain evidence="1 2">LHW63021</strain>
    </source>
</reference>
<name>A0A365H167_9ACTN</name>
<keyword evidence="2" id="KW-1185">Reference proteome</keyword>
<dbReference type="RefSeq" id="WP_111870020.1">
    <property type="nucleotide sequence ID" value="NZ_QLYX01000011.1"/>
</dbReference>
<evidence type="ECO:0000313" key="2">
    <source>
        <dbReference type="Proteomes" id="UP000251891"/>
    </source>
</evidence>
<protein>
    <submittedName>
        <fullName evidence="1">Uncharacterized protein</fullName>
    </submittedName>
</protein>